<keyword evidence="4" id="KW-0975">Bacterial flagellum</keyword>
<proteinExistence type="inferred from homology"/>
<evidence type="ECO:0000313" key="8">
    <source>
        <dbReference type="EMBL" id="SBW00422.1"/>
    </source>
</evidence>
<feature type="domain" description="Flagellar hook protein FlgE/F/G-like D1" evidence="7">
    <location>
        <begin position="98"/>
        <end position="159"/>
    </location>
</feature>
<protein>
    <recommendedName>
        <fullName evidence="2 3">Flagellar basal-body rod protein FlgG</fullName>
    </recommendedName>
</protein>
<dbReference type="NCBIfam" id="TIGR02488">
    <property type="entry name" value="flgG_G_neg"/>
    <property type="match status" value="1"/>
</dbReference>
<evidence type="ECO:0000256" key="4">
    <source>
        <dbReference type="RuleBase" id="RU362116"/>
    </source>
</evidence>
<evidence type="ECO:0000259" key="5">
    <source>
        <dbReference type="Pfam" id="PF00460"/>
    </source>
</evidence>
<keyword evidence="8" id="KW-0282">Flagellum</keyword>
<sequence length="263" mass="28357">MMRSLWTGATGMVAQQLNIDVISHNLANVNTIGFKKSRAEFEDLMYQTSKMAGSITGTGGDQRIPTGIQVGLGVRPTAVHKFFSQGDYQNTNNALDLAVEGDGFFQVEVNGELMYTRAGAFKLNQDGTVVTSNGYVLQPEFTVPAETKNIVVTENGHIAALDSNGEELAAADIPLYTFINPAGLDSRGRNLYSPTEASGDETEGVPGEDNVGTIAQGFLEMSNVEVVDEMVNMIVGQRAYEMNSKSIQTSDSMLQIAVQLKRT</sequence>
<reference evidence="8" key="1">
    <citation type="submission" date="2016-04" db="EMBL/GenBank/DDBJ databases">
        <authorList>
            <person name="Evans L.H."/>
            <person name="Alamgir A."/>
            <person name="Owens N."/>
            <person name="Weber N.D."/>
            <person name="Virtaneva K."/>
            <person name="Barbian K."/>
            <person name="Babar A."/>
            <person name="Rosenke K."/>
        </authorList>
    </citation>
    <scope>NUCLEOTIDE SEQUENCE</scope>
    <source>
        <strain evidence="8">86</strain>
    </source>
</reference>
<dbReference type="InterPro" id="IPR037925">
    <property type="entry name" value="FlgE/F/G-like"/>
</dbReference>
<dbReference type="InterPro" id="IPR001444">
    <property type="entry name" value="Flag_bb_rod_N"/>
</dbReference>
<dbReference type="PANTHER" id="PTHR30435">
    <property type="entry name" value="FLAGELLAR PROTEIN"/>
    <property type="match status" value="1"/>
</dbReference>
<keyword evidence="8" id="KW-0966">Cell projection</keyword>
<dbReference type="GO" id="GO:0071978">
    <property type="term" value="P:bacterial-type flagellum-dependent swarming motility"/>
    <property type="evidence" value="ECO:0007669"/>
    <property type="project" value="TreeGrafter"/>
</dbReference>
<dbReference type="NCBIfam" id="TIGR03506">
    <property type="entry name" value="FlgEFG_subfam"/>
    <property type="match status" value="2"/>
</dbReference>
<dbReference type="EMBL" id="FLUQ01000001">
    <property type="protein sequence ID" value="SBW00422.1"/>
    <property type="molecule type" value="Genomic_DNA"/>
</dbReference>
<comment type="similarity">
    <text evidence="1 4">Belongs to the flagella basal body rod proteins family.</text>
</comment>
<feature type="domain" description="Flagellar basal-body/hook protein C-terminal" evidence="6">
    <location>
        <begin position="215"/>
        <end position="260"/>
    </location>
</feature>
<dbReference type="Pfam" id="PF00460">
    <property type="entry name" value="Flg_bb_rod"/>
    <property type="match status" value="1"/>
</dbReference>
<dbReference type="InterPro" id="IPR020013">
    <property type="entry name" value="Flagellar_FlgE/F/G"/>
</dbReference>
<dbReference type="SUPFAM" id="SSF117143">
    <property type="entry name" value="Flagellar hook protein flgE"/>
    <property type="match status" value="1"/>
</dbReference>
<feature type="domain" description="Flagellar basal body rod protein N-terminal" evidence="5">
    <location>
        <begin position="7"/>
        <end position="35"/>
    </location>
</feature>
<gene>
    <name evidence="8" type="primary">flgG</name>
    <name evidence="8" type="ORF">KL86DPRO_11781</name>
</gene>
<evidence type="ECO:0000259" key="6">
    <source>
        <dbReference type="Pfam" id="PF06429"/>
    </source>
</evidence>
<comment type="subcellular location">
    <subcellularLocation>
        <location evidence="4">Bacterial flagellum basal body</location>
    </subcellularLocation>
</comment>
<evidence type="ECO:0000259" key="7">
    <source>
        <dbReference type="Pfam" id="PF22692"/>
    </source>
</evidence>
<evidence type="ECO:0000256" key="2">
    <source>
        <dbReference type="ARBA" id="ARBA00017948"/>
    </source>
</evidence>
<dbReference type="AlphaFoldDB" id="A0A212JLY6"/>
<evidence type="ECO:0000256" key="3">
    <source>
        <dbReference type="NCBIfam" id="TIGR02488"/>
    </source>
</evidence>
<accession>A0A212JLY6</accession>
<name>A0A212JLY6_9DELT</name>
<dbReference type="Pfam" id="PF22692">
    <property type="entry name" value="LlgE_F_G_D1"/>
    <property type="match status" value="1"/>
</dbReference>
<dbReference type="PANTHER" id="PTHR30435:SF19">
    <property type="entry name" value="FLAGELLAR BASAL-BODY ROD PROTEIN FLGG"/>
    <property type="match status" value="1"/>
</dbReference>
<dbReference type="GO" id="GO:0009426">
    <property type="term" value="C:bacterial-type flagellum basal body, distal rod"/>
    <property type="evidence" value="ECO:0007669"/>
    <property type="project" value="UniProtKB-UniRule"/>
</dbReference>
<organism evidence="8">
    <name type="scientific">uncultured delta proteobacterium</name>
    <dbReference type="NCBI Taxonomy" id="34034"/>
    <lineage>
        <taxon>Bacteria</taxon>
        <taxon>Deltaproteobacteria</taxon>
        <taxon>environmental samples</taxon>
    </lineage>
</organism>
<dbReference type="InterPro" id="IPR010930">
    <property type="entry name" value="Flg_bb/hook_C_dom"/>
</dbReference>
<dbReference type="InterPro" id="IPR053967">
    <property type="entry name" value="LlgE_F_G-like_D1"/>
</dbReference>
<keyword evidence="8" id="KW-0969">Cilium</keyword>
<dbReference type="Pfam" id="PF06429">
    <property type="entry name" value="Flg_bbr_C"/>
    <property type="match status" value="1"/>
</dbReference>
<dbReference type="InterPro" id="IPR012834">
    <property type="entry name" value="FlgG_G_neg"/>
</dbReference>
<evidence type="ECO:0000256" key="1">
    <source>
        <dbReference type="ARBA" id="ARBA00009677"/>
    </source>
</evidence>